<proteinExistence type="predicted"/>
<evidence type="ECO:0000313" key="2">
    <source>
        <dbReference type="EMBL" id="KAK3704940.1"/>
    </source>
</evidence>
<evidence type="ECO:0000256" key="1">
    <source>
        <dbReference type="SAM" id="MobiDB-lite"/>
    </source>
</evidence>
<sequence length="74" mass="8454">MTWVPLAPSDGKKRRQSKHEEKTELTPLGLNLPTKTNELLWQTIEEKAHKNPACSLTNFADQEVFQSHLTRIAV</sequence>
<dbReference type="AlphaFoldDB" id="A0AAE0XRV2"/>
<organism evidence="2 3">
    <name type="scientific">Elysia crispata</name>
    <name type="common">lettuce slug</name>
    <dbReference type="NCBI Taxonomy" id="231223"/>
    <lineage>
        <taxon>Eukaryota</taxon>
        <taxon>Metazoa</taxon>
        <taxon>Spiralia</taxon>
        <taxon>Lophotrochozoa</taxon>
        <taxon>Mollusca</taxon>
        <taxon>Gastropoda</taxon>
        <taxon>Heterobranchia</taxon>
        <taxon>Euthyneura</taxon>
        <taxon>Panpulmonata</taxon>
        <taxon>Sacoglossa</taxon>
        <taxon>Placobranchoidea</taxon>
        <taxon>Plakobranchidae</taxon>
        <taxon>Elysia</taxon>
    </lineage>
</organism>
<reference evidence="2" key="1">
    <citation type="journal article" date="2023" name="G3 (Bethesda)">
        <title>A reference genome for the long-term kleptoplast-retaining sea slug Elysia crispata morphotype clarki.</title>
        <authorList>
            <person name="Eastman K.E."/>
            <person name="Pendleton A.L."/>
            <person name="Shaikh M.A."/>
            <person name="Suttiyut T."/>
            <person name="Ogas R."/>
            <person name="Tomko P."/>
            <person name="Gavelis G."/>
            <person name="Widhalm J.R."/>
            <person name="Wisecaver J.H."/>
        </authorList>
    </citation>
    <scope>NUCLEOTIDE SEQUENCE</scope>
    <source>
        <strain evidence="2">ECLA1</strain>
    </source>
</reference>
<accession>A0AAE0XRV2</accession>
<keyword evidence="3" id="KW-1185">Reference proteome</keyword>
<dbReference type="Proteomes" id="UP001283361">
    <property type="component" value="Unassembled WGS sequence"/>
</dbReference>
<evidence type="ECO:0000313" key="3">
    <source>
        <dbReference type="Proteomes" id="UP001283361"/>
    </source>
</evidence>
<feature type="region of interest" description="Disordered" evidence="1">
    <location>
        <begin position="1"/>
        <end position="24"/>
    </location>
</feature>
<comment type="caution">
    <text evidence="2">The sequence shown here is derived from an EMBL/GenBank/DDBJ whole genome shotgun (WGS) entry which is preliminary data.</text>
</comment>
<name>A0AAE0XRV2_9GAST</name>
<gene>
    <name evidence="2" type="ORF">RRG08_017733</name>
</gene>
<dbReference type="EMBL" id="JAWDGP010007779">
    <property type="protein sequence ID" value="KAK3704940.1"/>
    <property type="molecule type" value="Genomic_DNA"/>
</dbReference>
<protein>
    <submittedName>
        <fullName evidence="2">Uncharacterized protein</fullName>
    </submittedName>
</protein>